<proteinExistence type="predicted"/>
<dbReference type="AlphaFoldDB" id="A9D0F2"/>
<keyword evidence="2" id="KW-1185">Reference proteome</keyword>
<dbReference type="Proteomes" id="UP000005839">
    <property type="component" value="Unassembled WGS sequence"/>
</dbReference>
<evidence type="ECO:0000313" key="2">
    <source>
        <dbReference type="Proteomes" id="UP000005839"/>
    </source>
</evidence>
<dbReference type="EMBL" id="ABIC01000005">
    <property type="protein sequence ID" value="EDQ02106.1"/>
    <property type="molecule type" value="Genomic_DNA"/>
</dbReference>
<sequence length="32" mass="3706">MQVSMGEWVRFKLMLAGGYLSIEIIDYNKAEL</sequence>
<protein>
    <submittedName>
        <fullName evidence="1">Uncharacterized protein</fullName>
    </submittedName>
</protein>
<accession>A9D0F2</accession>
<gene>
    <name evidence="1" type="ORF">KT99_19939</name>
</gene>
<dbReference type="STRING" id="314608.KT99_19939"/>
<name>A9D0F2_9GAMM</name>
<reference evidence="1 2" key="1">
    <citation type="submission" date="2007-10" db="EMBL/GenBank/DDBJ databases">
        <authorList>
            <person name="Yayanos A."/>
            <person name="Ferriera S."/>
            <person name="Johnson J."/>
            <person name="Kravitz S."/>
            <person name="Halpern A."/>
            <person name="Remington K."/>
            <person name="Beeson K."/>
            <person name="Tran B."/>
            <person name="Rogers Y.-H."/>
            <person name="Friedman R."/>
            <person name="Venter J.C."/>
        </authorList>
    </citation>
    <scope>NUCLEOTIDE SEQUENCE [LARGE SCALE GENOMIC DNA]</scope>
    <source>
        <strain evidence="1 2">KT99</strain>
    </source>
</reference>
<comment type="caution">
    <text evidence="1">The sequence shown here is derived from an EMBL/GenBank/DDBJ whole genome shotgun (WGS) entry which is preliminary data.</text>
</comment>
<organism evidence="1 2">
    <name type="scientific">Shewanella benthica KT99</name>
    <dbReference type="NCBI Taxonomy" id="314608"/>
    <lineage>
        <taxon>Bacteria</taxon>
        <taxon>Pseudomonadati</taxon>
        <taxon>Pseudomonadota</taxon>
        <taxon>Gammaproteobacteria</taxon>
        <taxon>Alteromonadales</taxon>
        <taxon>Shewanellaceae</taxon>
        <taxon>Shewanella</taxon>
    </lineage>
</organism>
<evidence type="ECO:0000313" key="1">
    <source>
        <dbReference type="EMBL" id="EDQ02106.1"/>
    </source>
</evidence>